<dbReference type="GO" id="GO:0042254">
    <property type="term" value="P:ribosome biogenesis"/>
    <property type="evidence" value="ECO:0007669"/>
    <property type="project" value="UniProtKB-KW"/>
</dbReference>
<dbReference type="Gene3D" id="3.40.50.300">
    <property type="entry name" value="P-loop containing nucleotide triphosphate hydrolases"/>
    <property type="match status" value="2"/>
</dbReference>
<name>A0A5M6DIE7_9BACT</name>
<gene>
    <name evidence="8 12" type="primary">der</name>
    <name evidence="12" type="ORF">FYK55_03335</name>
</gene>
<feature type="binding site" evidence="8">
    <location>
        <begin position="229"/>
        <end position="233"/>
    </location>
    <ligand>
        <name>GTP</name>
        <dbReference type="ChEBI" id="CHEBI:37565"/>
        <label>2</label>
    </ligand>
</feature>
<dbReference type="Pfam" id="PF14714">
    <property type="entry name" value="KH_dom-like"/>
    <property type="match status" value="1"/>
</dbReference>
<reference evidence="12 13" key="1">
    <citation type="submission" date="2019-08" db="EMBL/GenBank/DDBJ databases">
        <authorList>
            <person name="Dhanesh K."/>
            <person name="Kumar G."/>
            <person name="Sasikala C."/>
            <person name="Venkata Ramana C."/>
        </authorList>
    </citation>
    <scope>NUCLEOTIDE SEQUENCE [LARGE SCALE GENOMIC DNA]</scope>
    <source>
        <strain evidence="12 13">JC645</strain>
    </source>
</reference>
<dbReference type="InterPro" id="IPR031166">
    <property type="entry name" value="G_ENGA"/>
</dbReference>
<dbReference type="NCBIfam" id="TIGR00231">
    <property type="entry name" value="small_GTP"/>
    <property type="match status" value="2"/>
</dbReference>
<evidence type="ECO:0000313" key="12">
    <source>
        <dbReference type="EMBL" id="KAA5545959.1"/>
    </source>
</evidence>
<evidence type="ECO:0000259" key="11">
    <source>
        <dbReference type="PROSITE" id="PS51712"/>
    </source>
</evidence>
<evidence type="ECO:0000256" key="8">
    <source>
        <dbReference type="HAMAP-Rule" id="MF_00195"/>
    </source>
</evidence>
<comment type="caution">
    <text evidence="12">The sequence shown here is derived from an EMBL/GenBank/DDBJ whole genome shotgun (WGS) entry which is preliminary data.</text>
</comment>
<evidence type="ECO:0000256" key="7">
    <source>
        <dbReference type="ARBA" id="ARBA00032345"/>
    </source>
</evidence>
<dbReference type="Pfam" id="PF01926">
    <property type="entry name" value="MMR_HSR1"/>
    <property type="match status" value="2"/>
</dbReference>
<keyword evidence="5 8" id="KW-0547">Nucleotide-binding</keyword>
<comment type="function">
    <text evidence="8 10">GTPase that plays an essential role in the late steps of ribosome biogenesis.</text>
</comment>
<feature type="binding site" evidence="8">
    <location>
        <begin position="294"/>
        <end position="297"/>
    </location>
    <ligand>
        <name>GTP</name>
        <dbReference type="ChEBI" id="CHEBI:37565"/>
        <label>2</label>
    </ligand>
</feature>
<evidence type="ECO:0000256" key="1">
    <source>
        <dbReference type="ARBA" id="ARBA00008279"/>
    </source>
</evidence>
<dbReference type="FunFam" id="3.30.300.20:FF:000004">
    <property type="entry name" value="GTPase Der"/>
    <property type="match status" value="1"/>
</dbReference>
<dbReference type="RefSeq" id="WP_150074880.1">
    <property type="nucleotide sequence ID" value="NZ_VWOX01000002.1"/>
</dbReference>
<evidence type="ECO:0000256" key="5">
    <source>
        <dbReference type="ARBA" id="ARBA00022741"/>
    </source>
</evidence>
<dbReference type="InterPro" id="IPR005225">
    <property type="entry name" value="Small_GTP-bd"/>
</dbReference>
<dbReference type="InterPro" id="IPR027417">
    <property type="entry name" value="P-loop_NTPase"/>
</dbReference>
<feature type="binding site" evidence="8">
    <location>
        <begin position="120"/>
        <end position="123"/>
    </location>
    <ligand>
        <name>GTP</name>
        <dbReference type="ChEBI" id="CHEBI:37565"/>
        <label>1</label>
    </ligand>
</feature>
<dbReference type="PANTHER" id="PTHR43834:SF6">
    <property type="entry name" value="GTPASE DER"/>
    <property type="match status" value="1"/>
</dbReference>
<dbReference type="PROSITE" id="PS51712">
    <property type="entry name" value="G_ENGA"/>
    <property type="match status" value="1"/>
</dbReference>
<dbReference type="GO" id="GO:0005525">
    <property type="term" value="F:GTP binding"/>
    <property type="evidence" value="ECO:0007669"/>
    <property type="project" value="UniProtKB-UniRule"/>
</dbReference>
<accession>A0A5M6DIE7</accession>
<evidence type="ECO:0000256" key="2">
    <source>
        <dbReference type="ARBA" id="ARBA00020953"/>
    </source>
</evidence>
<organism evidence="12 13">
    <name type="scientific">Roseiconus nitratireducens</name>
    <dbReference type="NCBI Taxonomy" id="2605748"/>
    <lineage>
        <taxon>Bacteria</taxon>
        <taxon>Pseudomonadati</taxon>
        <taxon>Planctomycetota</taxon>
        <taxon>Planctomycetia</taxon>
        <taxon>Pirellulales</taxon>
        <taxon>Pirellulaceae</taxon>
        <taxon>Roseiconus</taxon>
    </lineage>
</organism>
<dbReference type="InterPro" id="IPR032859">
    <property type="entry name" value="KH_dom-like"/>
</dbReference>
<comment type="subunit">
    <text evidence="8">Associates with the 50S ribosomal subunit.</text>
</comment>
<keyword evidence="3 8" id="KW-0690">Ribosome biogenesis</keyword>
<evidence type="ECO:0000256" key="10">
    <source>
        <dbReference type="RuleBase" id="RU004481"/>
    </source>
</evidence>
<dbReference type="AlphaFoldDB" id="A0A5M6DIE7"/>
<dbReference type="EMBL" id="VWOX01000002">
    <property type="protein sequence ID" value="KAA5545959.1"/>
    <property type="molecule type" value="Genomic_DNA"/>
</dbReference>
<comment type="similarity">
    <text evidence="1 8 9 10">Belongs to the TRAFAC class TrmE-Era-EngA-EngB-Septin-like GTPase superfamily. EngA (Der) GTPase family.</text>
</comment>
<dbReference type="PIRSF" id="PIRSF006485">
    <property type="entry name" value="GTP-binding_EngA"/>
    <property type="match status" value="1"/>
</dbReference>
<dbReference type="NCBIfam" id="TIGR03594">
    <property type="entry name" value="GTPase_EngA"/>
    <property type="match status" value="1"/>
</dbReference>
<dbReference type="PRINTS" id="PR00326">
    <property type="entry name" value="GTP1OBG"/>
</dbReference>
<feature type="binding site" evidence="8">
    <location>
        <begin position="57"/>
        <end position="61"/>
    </location>
    <ligand>
        <name>GTP</name>
        <dbReference type="ChEBI" id="CHEBI:37565"/>
        <label>1</label>
    </ligand>
</feature>
<keyword evidence="13" id="KW-1185">Reference proteome</keyword>
<feature type="binding site" evidence="8">
    <location>
        <begin position="182"/>
        <end position="189"/>
    </location>
    <ligand>
        <name>GTP</name>
        <dbReference type="ChEBI" id="CHEBI:37565"/>
        <label>2</label>
    </ligand>
</feature>
<keyword evidence="4 10" id="KW-0677">Repeat</keyword>
<dbReference type="InterPro" id="IPR015946">
    <property type="entry name" value="KH_dom-like_a/b"/>
</dbReference>
<dbReference type="InterPro" id="IPR006073">
    <property type="entry name" value="GTP-bd"/>
</dbReference>
<evidence type="ECO:0000313" key="13">
    <source>
        <dbReference type="Proteomes" id="UP000324479"/>
    </source>
</evidence>
<dbReference type="HAMAP" id="MF_00195">
    <property type="entry name" value="GTPase_Der"/>
    <property type="match status" value="1"/>
</dbReference>
<evidence type="ECO:0000256" key="3">
    <source>
        <dbReference type="ARBA" id="ARBA00022517"/>
    </source>
</evidence>
<dbReference type="Proteomes" id="UP000324479">
    <property type="component" value="Unassembled WGS sequence"/>
</dbReference>
<feature type="domain" description="EngA-type G" evidence="11">
    <location>
        <begin position="176"/>
        <end position="350"/>
    </location>
</feature>
<feature type="binding site" evidence="8">
    <location>
        <begin position="10"/>
        <end position="17"/>
    </location>
    <ligand>
        <name>GTP</name>
        <dbReference type="ChEBI" id="CHEBI:37565"/>
        <label>1</label>
    </ligand>
</feature>
<dbReference type="PANTHER" id="PTHR43834">
    <property type="entry name" value="GTPASE DER"/>
    <property type="match status" value="1"/>
</dbReference>
<dbReference type="GO" id="GO:0043022">
    <property type="term" value="F:ribosome binding"/>
    <property type="evidence" value="ECO:0007669"/>
    <property type="project" value="TreeGrafter"/>
</dbReference>
<dbReference type="CDD" id="cd01894">
    <property type="entry name" value="EngA1"/>
    <property type="match status" value="1"/>
</dbReference>
<dbReference type="InterPro" id="IPR016484">
    <property type="entry name" value="GTPase_Der"/>
</dbReference>
<evidence type="ECO:0000256" key="6">
    <source>
        <dbReference type="ARBA" id="ARBA00023134"/>
    </source>
</evidence>
<keyword evidence="6 8" id="KW-0342">GTP-binding</keyword>
<dbReference type="Gene3D" id="3.30.300.20">
    <property type="match status" value="1"/>
</dbReference>
<proteinExistence type="inferred from homology"/>
<evidence type="ECO:0000256" key="4">
    <source>
        <dbReference type="ARBA" id="ARBA00022737"/>
    </source>
</evidence>
<sequence length="445" mass="50695">MPVPQVAIVGRPNVGKSSLFNWLARRRLAIVDDYEGVTRDRMTTLIESEDVFFELTDTGGLGIEDPDDLTDDVRRQIDMAINTADVILLVVDVQTGVMPLDELVVERLRGVERPVILVANKSDQAHQDTLAEEFHKLGRGRLITVSTTQNRNRDELLELIRDRLPPTDQSVNTPTMKLTIVGRRNVGKSTFVNTLAESDRMIVSEVPGTTRDSVDVHFEVDGQTFIAIDTPGLRKRKSQRTDLEFYGMHRAQRSIRRADVVLMFFDANETVSKVDKQLVGYVIDNFKPCIFVINKWDQLHGTVPTERWVRYLRGQFPTLAYAPIAFITGQTGKNVKALLNHSSMLFKQARQRVSTGQLNRLLRGAIEAHQPPLYQNRRPKLFYATQVATEPPTIVIMCNDPKAFGKDYRRYLLSVLRDHLKFGEVPIKLYLQKRTRADDQDAINR</sequence>
<protein>
    <recommendedName>
        <fullName evidence="2 8">GTPase Der</fullName>
    </recommendedName>
    <alternativeName>
        <fullName evidence="7 8">GTP-binding protein EngA</fullName>
    </alternativeName>
</protein>
<dbReference type="CDD" id="cd01895">
    <property type="entry name" value="EngA2"/>
    <property type="match status" value="1"/>
</dbReference>
<evidence type="ECO:0000256" key="9">
    <source>
        <dbReference type="PROSITE-ProRule" id="PRU01049"/>
    </source>
</evidence>
<dbReference type="SUPFAM" id="SSF52540">
    <property type="entry name" value="P-loop containing nucleoside triphosphate hydrolases"/>
    <property type="match status" value="2"/>
</dbReference>